<dbReference type="Proteomes" id="UP000886602">
    <property type="component" value="Unassembled WGS sequence"/>
</dbReference>
<name>A0A9D7FFR0_9RHOO</name>
<keyword evidence="1" id="KW-0472">Membrane</keyword>
<keyword evidence="1" id="KW-1133">Transmembrane helix</keyword>
<sequence length="110" mass="13010">MTIDETIRAFCYFIMFPAYTYLGLVNWNRSQRMRATANVMLSLFFFLLFLGLVIRHYYVQVPPLVYLNTIIVVLLAFVTTWRATLIAMEAFSEWRKAKQDNDQINQWGAQ</sequence>
<reference evidence="2" key="1">
    <citation type="submission" date="2020-10" db="EMBL/GenBank/DDBJ databases">
        <title>Connecting structure to function with the recovery of over 1000 high-quality activated sludge metagenome-assembled genomes encoding full-length rRNA genes using long-read sequencing.</title>
        <authorList>
            <person name="Singleton C.M."/>
            <person name="Petriglieri F."/>
            <person name="Kristensen J.M."/>
            <person name="Kirkegaard R.H."/>
            <person name="Michaelsen T.Y."/>
            <person name="Andersen M.H."/>
            <person name="Karst S.M."/>
            <person name="Dueholm M.S."/>
            <person name="Nielsen P.H."/>
            <person name="Albertsen M."/>
        </authorList>
    </citation>
    <scope>NUCLEOTIDE SEQUENCE</scope>
    <source>
        <strain evidence="2">EsbW_18-Q3-R4-48_MAXAC.044</strain>
    </source>
</reference>
<evidence type="ECO:0000313" key="2">
    <source>
        <dbReference type="EMBL" id="MBK7424290.1"/>
    </source>
</evidence>
<organism evidence="2 3">
    <name type="scientific">Candidatus Propionivibrio dominans</name>
    <dbReference type="NCBI Taxonomy" id="2954373"/>
    <lineage>
        <taxon>Bacteria</taxon>
        <taxon>Pseudomonadati</taxon>
        <taxon>Pseudomonadota</taxon>
        <taxon>Betaproteobacteria</taxon>
        <taxon>Rhodocyclales</taxon>
        <taxon>Rhodocyclaceae</taxon>
        <taxon>Propionivibrio</taxon>
    </lineage>
</organism>
<feature type="transmembrane region" description="Helical" evidence="1">
    <location>
        <begin position="64"/>
        <end position="88"/>
    </location>
</feature>
<feature type="transmembrane region" description="Helical" evidence="1">
    <location>
        <begin position="39"/>
        <end position="58"/>
    </location>
</feature>
<comment type="caution">
    <text evidence="2">The sequence shown here is derived from an EMBL/GenBank/DDBJ whole genome shotgun (WGS) entry which is preliminary data.</text>
</comment>
<dbReference type="AlphaFoldDB" id="A0A9D7FFR0"/>
<accession>A0A9D7FFR0</accession>
<gene>
    <name evidence="2" type="ORF">IPJ48_15095</name>
</gene>
<feature type="transmembrane region" description="Helical" evidence="1">
    <location>
        <begin position="6"/>
        <end position="27"/>
    </location>
</feature>
<proteinExistence type="predicted"/>
<evidence type="ECO:0000256" key="1">
    <source>
        <dbReference type="SAM" id="Phobius"/>
    </source>
</evidence>
<protein>
    <submittedName>
        <fullName evidence="2">Uncharacterized protein</fullName>
    </submittedName>
</protein>
<evidence type="ECO:0000313" key="3">
    <source>
        <dbReference type="Proteomes" id="UP000886602"/>
    </source>
</evidence>
<dbReference type="EMBL" id="JADJNC010000027">
    <property type="protein sequence ID" value="MBK7424290.1"/>
    <property type="molecule type" value="Genomic_DNA"/>
</dbReference>
<keyword evidence="1" id="KW-0812">Transmembrane</keyword>